<organism evidence="1 2">
    <name type="scientific">Flavisolibacter tropicus</name>
    <dbReference type="NCBI Taxonomy" id="1492898"/>
    <lineage>
        <taxon>Bacteria</taxon>
        <taxon>Pseudomonadati</taxon>
        <taxon>Bacteroidota</taxon>
        <taxon>Chitinophagia</taxon>
        <taxon>Chitinophagales</taxon>
        <taxon>Chitinophagaceae</taxon>
        <taxon>Flavisolibacter</taxon>
    </lineage>
</organism>
<dbReference type="AlphaFoldDB" id="A0A172TQI3"/>
<proteinExistence type="predicted"/>
<keyword evidence="2" id="KW-1185">Reference proteome</keyword>
<protein>
    <recommendedName>
        <fullName evidence="3">DUF4625 domain-containing protein</fullName>
    </recommendedName>
</protein>
<evidence type="ECO:0008006" key="3">
    <source>
        <dbReference type="Google" id="ProtNLM"/>
    </source>
</evidence>
<evidence type="ECO:0000313" key="1">
    <source>
        <dbReference type="EMBL" id="ANE49242.1"/>
    </source>
</evidence>
<reference evidence="2" key="1">
    <citation type="submission" date="2015-01" db="EMBL/GenBank/DDBJ databases">
        <title>Flavisolibacter sp./LCS9/ whole genome sequencing.</title>
        <authorList>
            <person name="Kim M.K."/>
            <person name="Srinivasan S."/>
            <person name="Lee J.-J."/>
        </authorList>
    </citation>
    <scope>NUCLEOTIDE SEQUENCE [LARGE SCALE GENOMIC DNA]</scope>
    <source>
        <strain evidence="2">LCS9</strain>
    </source>
</reference>
<dbReference type="Proteomes" id="UP000077177">
    <property type="component" value="Chromosome"/>
</dbReference>
<name>A0A172TQI3_9BACT</name>
<reference evidence="1 2" key="2">
    <citation type="journal article" date="2016" name="Int. J. Syst. Evol. Microbiol.">
        <title>Flavisolibacter tropicus sp. nov., isolated from tropical soil.</title>
        <authorList>
            <person name="Lee J.J."/>
            <person name="Kang M.S."/>
            <person name="Kim G.S."/>
            <person name="Lee C.S."/>
            <person name="Lim S."/>
            <person name="Lee J."/>
            <person name="Roh S.H."/>
            <person name="Kang H."/>
            <person name="Ha J.M."/>
            <person name="Bae S."/>
            <person name="Jung H.Y."/>
            <person name="Kim M.K."/>
        </authorList>
    </citation>
    <scope>NUCLEOTIDE SEQUENCE [LARGE SCALE GENOMIC DNA]</scope>
    <source>
        <strain evidence="1 2">LCS9</strain>
    </source>
</reference>
<gene>
    <name evidence="1" type="ORF">SY85_00705</name>
</gene>
<sequence>MNRFVALPFIAGLGLIYSSCSRNDSADADESEPLPVATLQFSSPVPDAVYNNGDSVTIKATAISTASIHGYDLAIRDTRDTTKSLYFIHIHDHNDTVIVNEKWKTDALNLPANLLAEVSIYLDHDGHTQKAKVGFKVQ</sequence>
<dbReference type="RefSeq" id="WP_066401315.1">
    <property type="nucleotide sequence ID" value="NZ_CP011390.1"/>
</dbReference>
<dbReference type="EMBL" id="CP011390">
    <property type="protein sequence ID" value="ANE49242.1"/>
    <property type="molecule type" value="Genomic_DNA"/>
</dbReference>
<dbReference type="OrthoDB" id="683542at2"/>
<dbReference type="KEGG" id="fla:SY85_00705"/>
<evidence type="ECO:0000313" key="2">
    <source>
        <dbReference type="Proteomes" id="UP000077177"/>
    </source>
</evidence>
<accession>A0A172TQI3</accession>